<comment type="subcellular location">
    <subcellularLocation>
        <location evidence="3">Cytoplasm</location>
    </subcellularLocation>
</comment>
<proteinExistence type="inferred from homology"/>
<dbReference type="GO" id="GO:0016301">
    <property type="term" value="F:kinase activity"/>
    <property type="evidence" value="ECO:0007669"/>
    <property type="project" value="UniProtKB-KW"/>
</dbReference>
<dbReference type="RefSeq" id="WP_009142704.1">
    <property type="nucleotide sequence ID" value="NZ_GL830960.1"/>
</dbReference>
<dbReference type="InterPro" id="IPR008731">
    <property type="entry name" value="PTS_EIN"/>
</dbReference>
<dbReference type="InterPro" id="IPR008279">
    <property type="entry name" value="PEP-util_enz_mobile_dom"/>
</dbReference>
<protein>
    <recommendedName>
        <fullName evidence="5">phosphoenolpyruvate--protein phosphotransferase</fullName>
        <ecNumber evidence="5">2.7.3.9</ecNumber>
    </recommendedName>
</protein>
<keyword evidence="11" id="KW-0479">Metal-binding</keyword>
<dbReference type="PROSITE" id="PS00742">
    <property type="entry name" value="PEP_ENZYMES_2"/>
    <property type="match status" value="1"/>
</dbReference>
<dbReference type="SUPFAM" id="SSF52009">
    <property type="entry name" value="Phosphohistidine domain"/>
    <property type="match status" value="1"/>
</dbReference>
<dbReference type="HOGENOM" id="CLU_007308_7_1_6"/>
<dbReference type="Gene3D" id="3.50.30.10">
    <property type="entry name" value="Phosphohistidine domain"/>
    <property type="match status" value="1"/>
</dbReference>
<dbReference type="Pfam" id="PF02896">
    <property type="entry name" value="PEP-utilizers_C"/>
    <property type="match status" value="1"/>
</dbReference>
<dbReference type="eggNOG" id="COG3605">
    <property type="taxonomic scope" value="Bacteria"/>
</dbReference>
<dbReference type="SUPFAM" id="SSF55781">
    <property type="entry name" value="GAF domain-like"/>
    <property type="match status" value="1"/>
</dbReference>
<keyword evidence="9 15" id="KW-0808">Transferase</keyword>
<keyword evidence="10" id="KW-0598">Phosphotransferase system</keyword>
<dbReference type="PANTHER" id="PTHR46244">
    <property type="entry name" value="PHOSPHOENOLPYRUVATE-PROTEIN PHOSPHOTRANSFERASE"/>
    <property type="match status" value="1"/>
</dbReference>
<comment type="catalytic activity">
    <reaction evidence="1">
        <text>L-histidyl-[protein] + phosphoenolpyruvate = N(pros)-phospho-L-histidyl-[protein] + pyruvate</text>
        <dbReference type="Rhea" id="RHEA:23880"/>
        <dbReference type="Rhea" id="RHEA-COMP:9745"/>
        <dbReference type="Rhea" id="RHEA-COMP:9746"/>
        <dbReference type="ChEBI" id="CHEBI:15361"/>
        <dbReference type="ChEBI" id="CHEBI:29979"/>
        <dbReference type="ChEBI" id="CHEBI:58702"/>
        <dbReference type="ChEBI" id="CHEBI:64837"/>
        <dbReference type="EC" id="2.7.3.9"/>
    </reaction>
</comment>
<evidence type="ECO:0000256" key="9">
    <source>
        <dbReference type="ARBA" id="ARBA00022679"/>
    </source>
</evidence>
<dbReference type="SUPFAM" id="SSF51621">
    <property type="entry name" value="Phosphoenolpyruvate/pyruvate domain"/>
    <property type="match status" value="1"/>
</dbReference>
<keyword evidence="12" id="KW-0418">Kinase</keyword>
<dbReference type="OrthoDB" id="9765468at2"/>
<name>E8LIH1_SUCHY</name>
<dbReference type="Gene3D" id="3.30.450.40">
    <property type="match status" value="1"/>
</dbReference>
<evidence type="ECO:0000256" key="12">
    <source>
        <dbReference type="ARBA" id="ARBA00022777"/>
    </source>
</evidence>
<keyword evidence="6" id="KW-0813">Transport</keyword>
<keyword evidence="15" id="KW-0670">Pyruvate</keyword>
<dbReference type="InterPro" id="IPR015813">
    <property type="entry name" value="Pyrv/PenolPyrv_kinase-like_dom"/>
</dbReference>
<evidence type="ECO:0000256" key="13">
    <source>
        <dbReference type="ARBA" id="ARBA00022842"/>
    </source>
</evidence>
<dbReference type="InterPro" id="IPR000121">
    <property type="entry name" value="PEP_util_C"/>
</dbReference>
<dbReference type="GO" id="GO:0009401">
    <property type="term" value="P:phosphoenolpyruvate-dependent sugar phosphotransferase system"/>
    <property type="evidence" value="ECO:0007669"/>
    <property type="project" value="UniProtKB-KW"/>
</dbReference>
<accession>E8LIH1</accession>
<dbReference type="NCBIfam" id="NF008283">
    <property type="entry name" value="PRK11061.1"/>
    <property type="match status" value="1"/>
</dbReference>
<gene>
    <name evidence="15" type="primary">ptsP</name>
    <name evidence="15" type="ORF">HMPREF9444_00483</name>
</gene>
<dbReference type="GO" id="GO:0046872">
    <property type="term" value="F:metal ion binding"/>
    <property type="evidence" value="ECO:0007669"/>
    <property type="project" value="UniProtKB-KW"/>
</dbReference>
<feature type="domain" description="GAF" evidence="14">
    <location>
        <begin position="24"/>
        <end position="171"/>
    </location>
</feature>
<dbReference type="AlphaFoldDB" id="E8LIH1"/>
<dbReference type="GO" id="GO:0005737">
    <property type="term" value="C:cytoplasm"/>
    <property type="evidence" value="ECO:0007669"/>
    <property type="project" value="UniProtKB-SubCell"/>
</dbReference>
<dbReference type="InterPro" id="IPR029016">
    <property type="entry name" value="GAF-like_dom_sf"/>
</dbReference>
<keyword evidence="8" id="KW-0762">Sugar transport</keyword>
<evidence type="ECO:0000256" key="6">
    <source>
        <dbReference type="ARBA" id="ARBA00022448"/>
    </source>
</evidence>
<evidence type="ECO:0000256" key="4">
    <source>
        <dbReference type="ARBA" id="ARBA00007837"/>
    </source>
</evidence>
<evidence type="ECO:0000259" key="14">
    <source>
        <dbReference type="SMART" id="SM00065"/>
    </source>
</evidence>
<dbReference type="InterPro" id="IPR023151">
    <property type="entry name" value="PEP_util_CS"/>
</dbReference>
<evidence type="ECO:0000256" key="2">
    <source>
        <dbReference type="ARBA" id="ARBA00001946"/>
    </source>
</evidence>
<evidence type="ECO:0000256" key="7">
    <source>
        <dbReference type="ARBA" id="ARBA00022490"/>
    </source>
</evidence>
<dbReference type="PRINTS" id="PR01736">
    <property type="entry name" value="PHPHTRNFRASE"/>
</dbReference>
<dbReference type="Pfam" id="PF00391">
    <property type="entry name" value="PEP-utilizers"/>
    <property type="match status" value="1"/>
</dbReference>
<evidence type="ECO:0000313" key="16">
    <source>
        <dbReference type="Proteomes" id="UP000018458"/>
    </source>
</evidence>
<dbReference type="GO" id="GO:0008965">
    <property type="term" value="F:phosphoenolpyruvate-protein phosphotransferase activity"/>
    <property type="evidence" value="ECO:0007669"/>
    <property type="project" value="UniProtKB-EC"/>
</dbReference>
<dbReference type="InterPro" id="IPR040442">
    <property type="entry name" value="Pyrv_kinase-like_dom_sf"/>
</dbReference>
<keyword evidence="16" id="KW-1185">Reference proteome</keyword>
<evidence type="ECO:0000256" key="1">
    <source>
        <dbReference type="ARBA" id="ARBA00000683"/>
    </source>
</evidence>
<dbReference type="STRING" id="762983.HMPREF9444_00483"/>
<dbReference type="InterPro" id="IPR003018">
    <property type="entry name" value="GAF"/>
</dbReference>
<evidence type="ECO:0000256" key="8">
    <source>
        <dbReference type="ARBA" id="ARBA00022597"/>
    </source>
</evidence>
<dbReference type="EC" id="2.7.3.9" evidence="5"/>
<dbReference type="SUPFAM" id="SSF47831">
    <property type="entry name" value="Enzyme I of the PEP:sugar phosphotransferase system HPr-binding (sub)domain"/>
    <property type="match status" value="1"/>
</dbReference>
<dbReference type="Gene3D" id="1.10.274.10">
    <property type="entry name" value="PtsI, HPr-binding domain"/>
    <property type="match status" value="1"/>
</dbReference>
<dbReference type="InterPro" id="IPR036637">
    <property type="entry name" value="Phosphohistidine_dom_sf"/>
</dbReference>
<evidence type="ECO:0000313" key="15">
    <source>
        <dbReference type="EMBL" id="EFY07698.1"/>
    </source>
</evidence>
<dbReference type="Pfam" id="PF05524">
    <property type="entry name" value="PEP-utilisers_N"/>
    <property type="match status" value="1"/>
</dbReference>
<dbReference type="PANTHER" id="PTHR46244:SF1">
    <property type="entry name" value="PHOSPHOENOLPYRUVATE-DEPENDENT PHOSPHOTRANSFERASE SYSTEM"/>
    <property type="match status" value="1"/>
</dbReference>
<dbReference type="SMART" id="SM00065">
    <property type="entry name" value="GAF"/>
    <property type="match status" value="1"/>
</dbReference>
<evidence type="ECO:0000256" key="3">
    <source>
        <dbReference type="ARBA" id="ARBA00004496"/>
    </source>
</evidence>
<evidence type="ECO:0000256" key="11">
    <source>
        <dbReference type="ARBA" id="ARBA00022723"/>
    </source>
</evidence>
<dbReference type="Proteomes" id="UP000018458">
    <property type="component" value="Unassembled WGS sequence"/>
</dbReference>
<evidence type="ECO:0000256" key="10">
    <source>
        <dbReference type="ARBA" id="ARBA00022683"/>
    </source>
</evidence>
<comment type="similarity">
    <text evidence="4">Belongs to the PEP-utilizing enzyme family.</text>
</comment>
<dbReference type="NCBIfam" id="TIGR01417">
    <property type="entry name" value="PTS_I_fam"/>
    <property type="match status" value="1"/>
</dbReference>
<evidence type="ECO:0000256" key="5">
    <source>
        <dbReference type="ARBA" id="ARBA00012232"/>
    </source>
</evidence>
<keyword evidence="7" id="KW-0963">Cytoplasm</keyword>
<dbReference type="InterPro" id="IPR006318">
    <property type="entry name" value="PTS_EI-like"/>
</dbReference>
<organism evidence="15 16">
    <name type="scientific">Succinatimonas hippei (strain DSM 22608 / JCM 16073 / KCTC 15190 / YIT 12066)</name>
    <dbReference type="NCBI Taxonomy" id="762983"/>
    <lineage>
        <taxon>Bacteria</taxon>
        <taxon>Pseudomonadati</taxon>
        <taxon>Pseudomonadota</taxon>
        <taxon>Gammaproteobacteria</taxon>
        <taxon>Aeromonadales</taxon>
        <taxon>Succinivibrionaceae</taxon>
        <taxon>Succinatimonas</taxon>
    </lineage>
</organism>
<dbReference type="Gene3D" id="3.20.20.60">
    <property type="entry name" value="Phosphoenolpyruvate-binding domains"/>
    <property type="match status" value="1"/>
</dbReference>
<dbReference type="InterPro" id="IPR050499">
    <property type="entry name" value="PEP-utilizing_PTS_enzyme"/>
</dbReference>
<dbReference type="InterPro" id="IPR036618">
    <property type="entry name" value="PtsI_HPr-bd_sf"/>
</dbReference>
<dbReference type="EMBL" id="AEVO01000022">
    <property type="protein sequence ID" value="EFY07698.1"/>
    <property type="molecule type" value="Genomic_DNA"/>
</dbReference>
<dbReference type="Pfam" id="PF01590">
    <property type="entry name" value="GAF"/>
    <property type="match status" value="1"/>
</dbReference>
<comment type="cofactor">
    <cofactor evidence="2">
        <name>Mg(2+)</name>
        <dbReference type="ChEBI" id="CHEBI:18420"/>
    </cofactor>
</comment>
<keyword evidence="13" id="KW-0460">Magnesium</keyword>
<reference evidence="15 16" key="1">
    <citation type="submission" date="2011-01" db="EMBL/GenBank/DDBJ databases">
        <authorList>
            <person name="Weinstock G."/>
            <person name="Sodergren E."/>
            <person name="Clifton S."/>
            <person name="Fulton L."/>
            <person name="Fulton B."/>
            <person name="Courtney L."/>
            <person name="Fronick C."/>
            <person name="Harrison M."/>
            <person name="Strong C."/>
            <person name="Farmer C."/>
            <person name="Delahaunty K."/>
            <person name="Markovic C."/>
            <person name="Hall O."/>
            <person name="Minx P."/>
            <person name="Tomlinson C."/>
            <person name="Mitreva M."/>
            <person name="Hou S."/>
            <person name="Chen J."/>
            <person name="Wollam A."/>
            <person name="Pepin K.H."/>
            <person name="Johnson M."/>
            <person name="Bhonagiri V."/>
            <person name="Zhang X."/>
            <person name="Suruliraj S."/>
            <person name="Warren W."/>
            <person name="Chinwalla A."/>
            <person name="Mardis E.R."/>
            <person name="Wilson R.K."/>
        </authorList>
    </citation>
    <scope>NUCLEOTIDE SEQUENCE [LARGE SCALE GENOMIC DNA]</scope>
    <source>
        <strain evidence="16">DSM 22608 / JCM 16073 / KCTC 15190 / YIT 12066</strain>
    </source>
</reference>
<comment type="caution">
    <text evidence="15">The sequence shown here is derived from an EMBL/GenBank/DDBJ whole genome shotgun (WGS) entry which is preliminary data.</text>
</comment>
<sequence>MDERQNQILFALREITEEVSAQSSLEKAVEVLVSRIRKAIGSDCCSLYICDNLREKYRLVATDGLSKNAVGKVTLNFKEGLVGVVGSSRKLLDLADAPSHPNFKYMPDIGEDAYHSFLGVPVMNQGQLLGVLVIQSKEQRQFGFAEESFMVTLSAQIGSIIARSKSEKRESNVTRYRGTSGTGDLAVAHAFVWRPDISFDEVKILHTEEPVLQQELFQQAIFQLQIEMDRAALNMRESDHGNAAFGYISSYGKLLDDENFMSEVDEQICSQGLHATSAVKQVIEGRMNAAKLHGDDDLCADLKDFGQVLISRLIHASRGFDLNDKVILVTESLPAVLVAEMPREKIAGFVVSGSLISSHAAILARDLNIPAVMGVNLDLNSVDGHMMIVDGKRSEVLIDPPQSVVDEFLELQNQTQEQSNMFEAERKIDAETLDGKRITVQLNAGLNSSDDADISEETDGIGLYRSEIAFMLTKTFPPEDLQYAWYCALLEKFKNDPVCIRTLDIGSDKCLPYLPINEINPALGWRGIRISLDEPHILHTQLRALVRAQAKYKNLEIMIPMVSSLDEVEKVKNEFAAVCAEVQSELKVEFTPPRFGMMIEVPSVVYMLDEYAPLVDFFSVGSNDLIQYLLAVDRSNPKVGRFYDFFHPSVVRCLKYLVDKSRDLDKPLSICGELAGMPLGAMMLLSLGYDRLSMNYSEIAKVKFIIRRVSAKELASLCDKAIKMSHADEIHALYENYAKEHGLGEIIALDKAKDEALSAEYSNN</sequence>